<accession>A0ABX2ICT3</accession>
<sequence>MLQPLVQHLIPLLTLLFCLFGSTTLQAEIFTLTAAESGSDPRTSYNLKLVTLALEKTRAEYGDYEIRTSAPMNTARALAEARAGSLTNLLVMTTFQNALLDQGLDYARFPVDFGVTGYRVCFVSPAAHDAIARLESFEDLRKYTIAQGLGWADVNILRHNRLTVQEVGSYESLFGMVAASRVDLFCRGINELEPELKSHEGQLNLLVDSSFALAYPLPRFFFSSARNGPALQRITRGMQRAYKDGSLRKLWLSEFRSALEFAHLDQRRIFHLQNPDIGRIDFDYQKYYFDPKKPF</sequence>
<dbReference type="RefSeq" id="WP_170020846.1">
    <property type="nucleotide sequence ID" value="NZ_JABCSC020000001.1"/>
</dbReference>
<protein>
    <recommendedName>
        <fullName evidence="3">Solute-binding protein family 3/N-terminal domain-containing protein</fullName>
    </recommendedName>
</protein>
<organism evidence="1 2">
    <name type="scientific">Uliginosibacterium aquaticum</name>
    <dbReference type="NCBI Taxonomy" id="2731212"/>
    <lineage>
        <taxon>Bacteria</taxon>
        <taxon>Pseudomonadati</taxon>
        <taxon>Pseudomonadota</taxon>
        <taxon>Betaproteobacteria</taxon>
        <taxon>Rhodocyclales</taxon>
        <taxon>Zoogloeaceae</taxon>
        <taxon>Uliginosibacterium</taxon>
    </lineage>
</organism>
<dbReference type="Proteomes" id="UP000778523">
    <property type="component" value="Unassembled WGS sequence"/>
</dbReference>
<name>A0ABX2ICT3_9RHOO</name>
<proteinExistence type="predicted"/>
<evidence type="ECO:0008006" key="3">
    <source>
        <dbReference type="Google" id="ProtNLM"/>
    </source>
</evidence>
<gene>
    <name evidence="1" type="ORF">HJ583_004685</name>
</gene>
<evidence type="ECO:0000313" key="1">
    <source>
        <dbReference type="EMBL" id="NSL54314.1"/>
    </source>
</evidence>
<dbReference type="SUPFAM" id="SSF53850">
    <property type="entry name" value="Periplasmic binding protein-like II"/>
    <property type="match status" value="1"/>
</dbReference>
<dbReference type="EMBL" id="JABCSC020000001">
    <property type="protein sequence ID" value="NSL54314.1"/>
    <property type="molecule type" value="Genomic_DNA"/>
</dbReference>
<evidence type="ECO:0000313" key="2">
    <source>
        <dbReference type="Proteomes" id="UP000778523"/>
    </source>
</evidence>
<comment type="caution">
    <text evidence="1">The sequence shown here is derived from an EMBL/GenBank/DDBJ whole genome shotgun (WGS) entry which is preliminary data.</text>
</comment>
<reference evidence="1 2" key="1">
    <citation type="submission" date="2020-06" db="EMBL/GenBank/DDBJ databases">
        <title>Draft genome of Uliginosibacterium sp. IMCC34675.</title>
        <authorList>
            <person name="Song J."/>
        </authorList>
    </citation>
    <scope>NUCLEOTIDE SEQUENCE [LARGE SCALE GENOMIC DNA]</scope>
    <source>
        <strain evidence="1 2">IMCC34675</strain>
    </source>
</reference>
<keyword evidence="2" id="KW-1185">Reference proteome</keyword>